<dbReference type="InterPro" id="IPR036322">
    <property type="entry name" value="WD40_repeat_dom_sf"/>
</dbReference>
<dbReference type="Gene3D" id="2.130.10.10">
    <property type="entry name" value="YVTN repeat-like/Quinoprotein amine dehydrogenase"/>
    <property type="match status" value="3"/>
</dbReference>
<dbReference type="PRINTS" id="PR00320">
    <property type="entry name" value="GPROTEINBRPT"/>
</dbReference>
<protein>
    <submittedName>
        <fullName evidence="7">WD_REPEATS_REGION domain-containing protein</fullName>
    </submittedName>
</protein>
<evidence type="ECO:0000259" key="6">
    <source>
        <dbReference type="Pfam" id="PF08614"/>
    </source>
</evidence>
<dbReference type="GO" id="GO:0034045">
    <property type="term" value="C:phagophore assembly site membrane"/>
    <property type="evidence" value="ECO:0007669"/>
    <property type="project" value="TreeGrafter"/>
</dbReference>
<organism evidence="7">
    <name type="scientific">Wuchereria bancrofti</name>
    <dbReference type="NCBI Taxonomy" id="6293"/>
    <lineage>
        <taxon>Eukaryota</taxon>
        <taxon>Metazoa</taxon>
        <taxon>Ecdysozoa</taxon>
        <taxon>Nematoda</taxon>
        <taxon>Chromadorea</taxon>
        <taxon>Rhabditida</taxon>
        <taxon>Spirurina</taxon>
        <taxon>Spiruromorpha</taxon>
        <taxon>Filarioidea</taxon>
        <taxon>Onchocercidae</taxon>
        <taxon>Wuchereria</taxon>
    </lineage>
</organism>
<dbReference type="PANTHER" id="PTHR19878:SF8">
    <property type="entry name" value="AUTOPHAGY-RELATED 16, ISOFORM F"/>
    <property type="match status" value="1"/>
</dbReference>
<evidence type="ECO:0000256" key="5">
    <source>
        <dbReference type="SAM" id="Coils"/>
    </source>
</evidence>
<feature type="coiled-coil region" evidence="5">
    <location>
        <begin position="31"/>
        <end position="150"/>
    </location>
</feature>
<dbReference type="GO" id="GO:0000421">
    <property type="term" value="C:autophagosome membrane"/>
    <property type="evidence" value="ECO:0007669"/>
    <property type="project" value="TreeGrafter"/>
</dbReference>
<dbReference type="SMART" id="SM00320">
    <property type="entry name" value="WD40"/>
    <property type="match status" value="7"/>
</dbReference>
<accession>A0A1I8EJD5</accession>
<evidence type="ECO:0000313" key="7">
    <source>
        <dbReference type="WBParaSite" id="maker-PairedContig_2564-snap-gene-0.9-mRNA-1"/>
    </source>
</evidence>
<evidence type="ECO:0000256" key="4">
    <source>
        <dbReference type="PROSITE-ProRule" id="PRU00221"/>
    </source>
</evidence>
<reference evidence="7" key="1">
    <citation type="submission" date="2016-11" db="UniProtKB">
        <authorList>
            <consortium name="WormBaseParasite"/>
        </authorList>
    </citation>
    <scope>IDENTIFICATION</scope>
    <source>
        <strain evidence="7">pt0022</strain>
    </source>
</reference>
<dbReference type="InterPro" id="IPR015943">
    <property type="entry name" value="WD40/YVTN_repeat-like_dom_sf"/>
</dbReference>
<feature type="repeat" description="WD" evidence="4">
    <location>
        <begin position="413"/>
        <end position="454"/>
    </location>
</feature>
<evidence type="ECO:0000256" key="3">
    <source>
        <dbReference type="ARBA" id="ARBA00022737"/>
    </source>
</evidence>
<feature type="repeat" description="WD" evidence="4">
    <location>
        <begin position="371"/>
        <end position="402"/>
    </location>
</feature>
<dbReference type="GO" id="GO:0043495">
    <property type="term" value="F:protein-membrane adaptor activity"/>
    <property type="evidence" value="ECO:0007669"/>
    <property type="project" value="TreeGrafter"/>
</dbReference>
<dbReference type="InterPro" id="IPR019775">
    <property type="entry name" value="WD40_repeat_CS"/>
</dbReference>
<keyword evidence="2 4" id="KW-0853">WD repeat</keyword>
<dbReference type="InterPro" id="IPR045160">
    <property type="entry name" value="ATG16"/>
</dbReference>
<feature type="repeat" description="WD" evidence="4">
    <location>
        <begin position="551"/>
        <end position="581"/>
    </location>
</feature>
<sequence length="637" mass="72674">CELTEYVANIARTGRIRHGSNASLAGSSDRTVELEAELADLYRKKEQNDQQLIETNNRLGVVVRELSAVSIVKEEYQKENQKLKKKLKEKEEELAALEEANTLLKDEHFALQACILIILLASYNSIENKYREAQEERNNLVDRIKDLKEKEVQWFNEQNEREQELRINRVCGKHCAYRSYTSRLECFVVGSSDRTVELEAELADLYRKKEQNDQQLIETNNRLGVVVRELSAASYNSIENKYREAQEERNNLVDRIKDLKEKEVQWFNEQNEREQEEHRRRLAADIESALIMSHNNEDKTYGFEIISSANQVLDYKGDVIPNHCKTKLDYGDDVNDILWHPNGDMFAGGGGDHKLRLYKLVNDKFEKIVSLAGSNESILRIDFAAETSQVLGAGNDNAVRIWGTDNHIVKHSLTGHGNKVSSAKFFEDGLQVVSGSYDRTFKLWDLKTAKCTTYFTNSVVYDITSSDKSGMVASGHYDRKVRFWDTRLNEPVRVVELANKVTSLVLSLDSSVILASARDETMSLIDLRSYQIVHIYSADQYRTGSDHIRCAISPGMEYIASGSSDGSIFIWNLKTTKLEKTLQKGGHERGVHSVSWHPKGNMLLSAGKEKTFFKKLCLMFQSTKNLILSGRAKGIHY</sequence>
<dbReference type="CDD" id="cd00200">
    <property type="entry name" value="WD40"/>
    <property type="match status" value="1"/>
</dbReference>
<keyword evidence="3" id="KW-0677">Repeat</keyword>
<comment type="similarity">
    <text evidence="1">Belongs to the WD repeat ATG16 family.</text>
</comment>
<dbReference type="PROSITE" id="PS50294">
    <property type="entry name" value="WD_REPEATS_REGION"/>
    <property type="match status" value="1"/>
</dbReference>
<dbReference type="InterPro" id="IPR013923">
    <property type="entry name" value="Autophagy-rel_prot_16_dom"/>
</dbReference>
<dbReference type="GO" id="GO:0000045">
    <property type="term" value="P:autophagosome assembly"/>
    <property type="evidence" value="ECO:0007669"/>
    <property type="project" value="InterPro"/>
</dbReference>
<dbReference type="Pfam" id="PF00400">
    <property type="entry name" value="WD40"/>
    <property type="match status" value="5"/>
</dbReference>
<evidence type="ECO:0000256" key="1">
    <source>
        <dbReference type="ARBA" id="ARBA00009271"/>
    </source>
</evidence>
<dbReference type="PROSITE" id="PS50082">
    <property type="entry name" value="WD_REPEATS_2"/>
    <property type="match status" value="4"/>
</dbReference>
<dbReference type="PANTHER" id="PTHR19878">
    <property type="entry name" value="AUTOPHAGY PROTEIN 16-LIKE"/>
    <property type="match status" value="1"/>
</dbReference>
<feature type="domain" description="Autophagy-related protein 16" evidence="6">
    <location>
        <begin position="20"/>
        <end position="153"/>
    </location>
</feature>
<dbReference type="PROSITE" id="PS00678">
    <property type="entry name" value="WD_REPEATS_1"/>
    <property type="match status" value="2"/>
</dbReference>
<feature type="coiled-coil region" evidence="5">
    <location>
        <begin position="195"/>
        <end position="277"/>
    </location>
</feature>
<dbReference type="SUPFAM" id="SSF50978">
    <property type="entry name" value="WD40 repeat-like"/>
    <property type="match status" value="1"/>
</dbReference>
<dbReference type="STRING" id="6293.A0A1I8EJD5"/>
<keyword evidence="5" id="KW-0175">Coiled coil</keyword>
<dbReference type="WBParaSite" id="maker-PairedContig_2564-snap-gene-0.9-mRNA-1">
    <property type="protein sequence ID" value="maker-PairedContig_2564-snap-gene-0.9-mRNA-1"/>
    <property type="gene ID" value="maker-PairedContig_2564-snap-gene-0.9"/>
</dbReference>
<dbReference type="InterPro" id="IPR001680">
    <property type="entry name" value="WD40_rpt"/>
</dbReference>
<dbReference type="InterPro" id="IPR020472">
    <property type="entry name" value="WD40_PAC1"/>
</dbReference>
<feature type="repeat" description="WD" evidence="4">
    <location>
        <begin position="460"/>
        <end position="494"/>
    </location>
</feature>
<name>A0A1I8EJD5_WUCBA</name>
<evidence type="ECO:0000256" key="2">
    <source>
        <dbReference type="ARBA" id="ARBA00022574"/>
    </source>
</evidence>
<proteinExistence type="inferred from homology"/>
<dbReference type="AlphaFoldDB" id="A0A1I8EJD5"/>
<dbReference type="Pfam" id="PF08614">
    <property type="entry name" value="ATG16"/>
    <property type="match status" value="1"/>
</dbReference>
<dbReference type="GO" id="GO:0034274">
    <property type="term" value="C:Atg12-Atg5-Atg16 complex"/>
    <property type="evidence" value="ECO:0007669"/>
    <property type="project" value="TreeGrafter"/>
</dbReference>